<name>A0A1V3WCQ0_MYCKA</name>
<gene>
    <name evidence="1" type="ORF">BZL30_9172</name>
</gene>
<dbReference type="Proteomes" id="UP000189229">
    <property type="component" value="Unassembled WGS sequence"/>
</dbReference>
<comment type="caution">
    <text evidence="1">The sequence shown here is derived from an EMBL/GenBank/DDBJ whole genome shotgun (WGS) entry which is preliminary data.</text>
</comment>
<reference evidence="1 2" key="1">
    <citation type="submission" date="2017-02" db="EMBL/GenBank/DDBJ databases">
        <title>Complete genome sequences of Mycobacterium kansasii strains isolated from rhesus macaques.</title>
        <authorList>
            <person name="Panda A."/>
            <person name="Nagaraj S."/>
            <person name="Zhao X."/>
            <person name="Tettelin H."/>
            <person name="Detolla L.J."/>
        </authorList>
    </citation>
    <scope>NUCLEOTIDE SEQUENCE [LARGE SCALE GENOMIC DNA]</scope>
    <source>
        <strain evidence="1 2">11-3813</strain>
    </source>
</reference>
<dbReference type="AlphaFoldDB" id="A0A1V3WCQ0"/>
<evidence type="ECO:0000313" key="2">
    <source>
        <dbReference type="Proteomes" id="UP000189229"/>
    </source>
</evidence>
<sequence length="50" mass="5377">MCGGRTRPDARAREIESQMTDDERFALLVGVMGAGTGGRCAMSASRPTFR</sequence>
<proteinExistence type="predicted"/>
<protein>
    <submittedName>
        <fullName evidence="1">Putative beta-glucosidase domain protein</fullName>
    </submittedName>
</protein>
<evidence type="ECO:0000313" key="1">
    <source>
        <dbReference type="EMBL" id="OOK64538.1"/>
    </source>
</evidence>
<accession>A0A1V3WCQ0</accession>
<organism evidence="1 2">
    <name type="scientific">Mycobacterium kansasii</name>
    <dbReference type="NCBI Taxonomy" id="1768"/>
    <lineage>
        <taxon>Bacteria</taxon>
        <taxon>Bacillati</taxon>
        <taxon>Actinomycetota</taxon>
        <taxon>Actinomycetes</taxon>
        <taxon>Mycobacteriales</taxon>
        <taxon>Mycobacteriaceae</taxon>
        <taxon>Mycobacterium</taxon>
    </lineage>
</organism>
<dbReference type="EMBL" id="MVBM01000012">
    <property type="protein sequence ID" value="OOK64538.1"/>
    <property type="molecule type" value="Genomic_DNA"/>
</dbReference>